<dbReference type="InterPro" id="IPR036737">
    <property type="entry name" value="OmpA-like_sf"/>
</dbReference>
<dbReference type="PANTHER" id="PTHR30329">
    <property type="entry name" value="STATOR ELEMENT OF FLAGELLAR MOTOR COMPLEX"/>
    <property type="match status" value="1"/>
</dbReference>
<dbReference type="GO" id="GO:0009279">
    <property type="term" value="C:cell outer membrane"/>
    <property type="evidence" value="ECO:0007669"/>
    <property type="project" value="UniProtKB-SubCell"/>
</dbReference>
<dbReference type="Pfam" id="PF13181">
    <property type="entry name" value="TPR_8"/>
    <property type="match status" value="1"/>
</dbReference>
<evidence type="ECO:0000313" key="8">
    <source>
        <dbReference type="Proteomes" id="UP000310477"/>
    </source>
</evidence>
<keyword evidence="3" id="KW-0998">Cell outer membrane</keyword>
<dbReference type="CDD" id="cd07185">
    <property type="entry name" value="OmpA_C-like"/>
    <property type="match status" value="1"/>
</dbReference>
<dbReference type="OrthoDB" id="9809364at2"/>
<keyword evidence="5" id="KW-0732">Signal</keyword>
<dbReference type="Pfam" id="PF00691">
    <property type="entry name" value="OmpA"/>
    <property type="match status" value="1"/>
</dbReference>
<dbReference type="SUPFAM" id="SSF48452">
    <property type="entry name" value="TPR-like"/>
    <property type="match status" value="1"/>
</dbReference>
<dbReference type="Gene3D" id="2.120.10.30">
    <property type="entry name" value="TolB, C-terminal domain"/>
    <property type="match status" value="1"/>
</dbReference>
<dbReference type="Gene3D" id="1.25.40.10">
    <property type="entry name" value="Tetratricopeptide repeat domain"/>
    <property type="match status" value="1"/>
</dbReference>
<gene>
    <name evidence="7" type="ORF">FA045_04030</name>
</gene>
<dbReference type="Proteomes" id="UP000310477">
    <property type="component" value="Unassembled WGS sequence"/>
</dbReference>
<dbReference type="EMBL" id="SWBO01000002">
    <property type="protein sequence ID" value="TKC02454.1"/>
    <property type="molecule type" value="Genomic_DNA"/>
</dbReference>
<dbReference type="PANTHER" id="PTHR30329:SF21">
    <property type="entry name" value="LIPOPROTEIN YIAD-RELATED"/>
    <property type="match status" value="1"/>
</dbReference>
<dbReference type="InterPro" id="IPR006664">
    <property type="entry name" value="OMP_bac"/>
</dbReference>
<sequence>MTKFITFLCCLIAFSANAQNSTNKKAQESFEDAQQYLRQNIFDDGIKFLDEAVKLDSKFQLAYIQLGDIYRRLKDHSKAKLNYQKAVNSAATIEPRIYYVLAESELLSGDYAKAKANFLLFQQKNVGADEEFISKTKKYLLDCEFAITAIKTPAKYEPINMGFYINSANRDYFPALTADGETIIFSRVVNNNEDFYTSTKKNNQWQQSQSLSNQINTPNYNEGAQSISPDGKYLFFTGCNRPDGLGRCDIYVSRKEGLAWGKAINLGKNINSEYWESQPSISPDGSTLYFVSNRPGGMGSYDIWKSLLNDEGQWSLPVNLGDKINTPYDENTPFIHADGKTLYFASNGWPGFGDKDIFWSRLEESGKFSPPKNLGYPINTFNEEVGLIVTADGSEGLFSSNIKNGGFGDLDIYHFKLPESVKPFPVTYVKGIVKDKETKQLLQANVLVIDLKNNNAVFNDYTSKETGDFLAVMPIGSEYSFNVDAAGYLFNSQHFELLKNQGNKPIEVEILLDKIKVGSNVTLQNIFFETNKYELLASSRAELNILVDLLKENENVAIEIEGHTDNVGEDKLNQKLSENRAKAVFDFLINNGVDKRRLSYKGYGKTKPKADNKTEEGRRQNRRTEFIVTKI</sequence>
<dbReference type="PROSITE" id="PS51123">
    <property type="entry name" value="OMPA_2"/>
    <property type="match status" value="1"/>
</dbReference>
<reference evidence="7 8" key="1">
    <citation type="submission" date="2019-04" db="EMBL/GenBank/DDBJ databases">
        <title>Pedobacter sp. AR-2-6 sp. nov., isolated from Arctic soil.</title>
        <authorList>
            <person name="Dahal R.H."/>
            <person name="Kim D.-U."/>
        </authorList>
    </citation>
    <scope>NUCLEOTIDE SEQUENCE [LARGE SCALE GENOMIC DNA]</scope>
    <source>
        <strain evidence="7 8">AR-2-6</strain>
    </source>
</reference>
<feature type="domain" description="OmpA-like" evidence="6">
    <location>
        <begin position="521"/>
        <end position="631"/>
    </location>
</feature>
<organism evidence="7 8">
    <name type="scientific">Pedobacter cryotolerans</name>
    <dbReference type="NCBI Taxonomy" id="2571270"/>
    <lineage>
        <taxon>Bacteria</taxon>
        <taxon>Pseudomonadati</taxon>
        <taxon>Bacteroidota</taxon>
        <taxon>Sphingobacteriia</taxon>
        <taxon>Sphingobacteriales</taxon>
        <taxon>Sphingobacteriaceae</taxon>
        <taxon>Pedobacter</taxon>
    </lineage>
</organism>
<dbReference type="PRINTS" id="PR01021">
    <property type="entry name" value="OMPADOMAIN"/>
</dbReference>
<dbReference type="Gene3D" id="3.30.1330.60">
    <property type="entry name" value="OmpA-like domain"/>
    <property type="match status" value="1"/>
</dbReference>
<keyword evidence="8" id="KW-1185">Reference proteome</keyword>
<evidence type="ECO:0000256" key="2">
    <source>
        <dbReference type="ARBA" id="ARBA00023136"/>
    </source>
</evidence>
<dbReference type="InterPro" id="IPR050330">
    <property type="entry name" value="Bact_OuterMem_StrucFunc"/>
</dbReference>
<protein>
    <recommendedName>
        <fullName evidence="6">OmpA-like domain-containing protein</fullName>
    </recommendedName>
</protein>
<feature type="signal peptide" evidence="5">
    <location>
        <begin position="1"/>
        <end position="18"/>
    </location>
</feature>
<dbReference type="RefSeq" id="WP_136874731.1">
    <property type="nucleotide sequence ID" value="NZ_SWBO01000002.1"/>
</dbReference>
<dbReference type="InterPro" id="IPR011042">
    <property type="entry name" value="6-blade_b-propeller_TolB-like"/>
</dbReference>
<dbReference type="Pfam" id="PF07676">
    <property type="entry name" value="PD40"/>
    <property type="match status" value="4"/>
</dbReference>
<keyword evidence="2 4" id="KW-0472">Membrane</keyword>
<comment type="subcellular location">
    <subcellularLocation>
        <location evidence="1">Cell outer membrane</location>
    </subcellularLocation>
</comment>
<proteinExistence type="predicted"/>
<evidence type="ECO:0000256" key="5">
    <source>
        <dbReference type="SAM" id="SignalP"/>
    </source>
</evidence>
<evidence type="ECO:0000256" key="1">
    <source>
        <dbReference type="ARBA" id="ARBA00004442"/>
    </source>
</evidence>
<dbReference type="InterPro" id="IPR006665">
    <property type="entry name" value="OmpA-like"/>
</dbReference>
<comment type="caution">
    <text evidence="7">The sequence shown here is derived from an EMBL/GenBank/DDBJ whole genome shotgun (WGS) entry which is preliminary data.</text>
</comment>
<evidence type="ECO:0000313" key="7">
    <source>
        <dbReference type="EMBL" id="TKC02454.1"/>
    </source>
</evidence>
<evidence type="ECO:0000256" key="3">
    <source>
        <dbReference type="ARBA" id="ARBA00023237"/>
    </source>
</evidence>
<feature type="chain" id="PRO_5020915471" description="OmpA-like domain-containing protein" evidence="5">
    <location>
        <begin position="19"/>
        <end position="631"/>
    </location>
</feature>
<dbReference type="SUPFAM" id="SSF103088">
    <property type="entry name" value="OmpA-like"/>
    <property type="match status" value="1"/>
</dbReference>
<dbReference type="InterPro" id="IPR011659">
    <property type="entry name" value="WD40"/>
</dbReference>
<dbReference type="SUPFAM" id="SSF82171">
    <property type="entry name" value="DPP6 N-terminal domain-like"/>
    <property type="match status" value="1"/>
</dbReference>
<dbReference type="AlphaFoldDB" id="A0A4U1CE33"/>
<name>A0A4U1CE33_9SPHI</name>
<evidence type="ECO:0000256" key="4">
    <source>
        <dbReference type="PROSITE-ProRule" id="PRU00473"/>
    </source>
</evidence>
<dbReference type="InterPro" id="IPR019734">
    <property type="entry name" value="TPR_rpt"/>
</dbReference>
<evidence type="ECO:0000259" key="6">
    <source>
        <dbReference type="PROSITE" id="PS51123"/>
    </source>
</evidence>
<accession>A0A4U1CE33</accession>
<dbReference type="InterPro" id="IPR011990">
    <property type="entry name" value="TPR-like_helical_dom_sf"/>
</dbReference>